<evidence type="ECO:0000256" key="1">
    <source>
        <dbReference type="SAM" id="Coils"/>
    </source>
</evidence>
<reference evidence="3 4" key="1">
    <citation type="submission" date="2016-08" db="EMBL/GenBank/DDBJ databases">
        <title>Genomes of anaerobic fungi encode conserved fungal cellulosomes for biomass hydrolysis.</title>
        <authorList>
            <consortium name="DOE Joint Genome Institute"/>
            <person name="Haitjema C.H."/>
            <person name="Gilmore S.P."/>
            <person name="Henske J.K."/>
            <person name="Solomon K.V."/>
            <person name="De Groot R."/>
            <person name="Kuo A."/>
            <person name="Mondo S.J."/>
            <person name="Salamov A.A."/>
            <person name="Labutti K."/>
            <person name="Zhao Z."/>
            <person name="Chiniquy J."/>
            <person name="Barry K."/>
            <person name="Brewer H.M."/>
            <person name="Purvine S.O."/>
            <person name="Wright A.T."/>
            <person name="Boxma B."/>
            <person name="Van Alen T."/>
            <person name="Hackstein J.H."/>
            <person name="Baker S.E."/>
            <person name="Grigoriev I.V."/>
            <person name="O'Malley M.A."/>
        </authorList>
    </citation>
    <scope>NUCLEOTIDE SEQUENCE [LARGE SCALE GENOMIC DNA]</scope>
    <source>
        <strain evidence="4">finn</strain>
    </source>
</reference>
<name>A0A1Y1VEQ5_9FUNG</name>
<feature type="coiled-coil region" evidence="1">
    <location>
        <begin position="316"/>
        <end position="364"/>
    </location>
</feature>
<dbReference type="Proteomes" id="UP000193719">
    <property type="component" value="Unassembled WGS sequence"/>
</dbReference>
<feature type="compositionally biased region" description="Basic and acidic residues" evidence="2">
    <location>
        <begin position="706"/>
        <end position="715"/>
    </location>
</feature>
<proteinExistence type="predicted"/>
<evidence type="ECO:0000313" key="3">
    <source>
        <dbReference type="EMBL" id="ORX53466.1"/>
    </source>
</evidence>
<comment type="caution">
    <text evidence="3">The sequence shown here is derived from an EMBL/GenBank/DDBJ whole genome shotgun (WGS) entry which is preliminary data.</text>
</comment>
<sequence length="1201" mass="140307">MSMNDSKNFLLEKKLTDKEKIELLQNKIKECQKQQEENEKVWEENSKMTKYFIEKFQKTNETLSNRNDSLEQLLNEKSQELIDIKMECENYKEKIKNLEGELEEQYQTNSNTISYNTDLILNNFYQLLECQTNNSVILVENIFNLIINSVNSKNIHFTNLLHSLFKDLIHKLKNMSSIEISEEVLTREYETSEIQQFYPQFSIDDISTSIEEMKDSININDNEQELSVIYEKGTIISEKENNNNSNDTIISEKENNNNSNDTIISEKENNNTNNDTIISEKESNNTNNDTIISEKENNNNNNDTIISEKDNGNSTISTSIQDIENLKHEQEILEDENKMLKDRLEDYKNEIMRLQHDNNNKQIEIQTKSKSLNHFKSLYCNNKFVIKKLNDIVETFEQQKLADKKYVDEFNKYKQMYNSERFEVMKHQYEDLLSENARLRQEIEETSNKYWDSNQVTLSMFNECEILKNSLKEKSSITITNPIIHNNTLLKNETDVPEIINNTISNSIEEKDKPSNSDDMIIEEELTENKKFIPENLNNSLIDYNTMDMMEEDLNTDIKISDTINKIQGDTESDEQLKNNENSNDESIKNKDNSIYYNKSVSGLIDEQIDYANDNSKNDVSLTNEETFIVNERNKDNDSRDENKININNDKDNSNNIRDKDNDNNSKNENVNDSNKKDKDNSNDTNNKNNKNSNNIDIETNINGESIDKNNKIDDGDNNGDNNNEGNRSAHSNIDHLMMDETSILDDIIKNKNQENTFSCPSKNDLTDGITSSVEKEKENNISMISDNKTINSDDLIDSNSKSQEISQLDFSQIIRRNDHIDHDHELEEERIDYIDIQEILDANDISKSFNYDNEFSMKDDLTNEVLAIQSEQEDLTETLNEDTKFDVKESIDTHLDSNQENLPELSVNPFSDTKEENNKIKNAQEFAMSKNKYIPNNEIQTNETLCNSSNDQAPMEDMNIVPITNNVHENGCPFSATDILNQNDHLGDQQYELFENDYDIRGPNRHDHPHIYRIEKEYLSKLEDFRTVQELKNYSEMKKDFMEGLIIDLRDENSQLKEKIDTLQQTLTQLKNQVHTSNLENIHIEEEFAKLERKNENLNTLYQKYKDIGINLNQEIQMLTNEWESTFKHNTDYMIEYKKRCDEKISTLKSAVVELNERSSYLRNILTQLFESLNDINSSENSEMESIIKTIQKGFLSLEL</sequence>
<feature type="region of interest" description="Disordered" evidence="2">
    <location>
        <begin position="895"/>
        <end position="914"/>
    </location>
</feature>
<reference evidence="3 4" key="2">
    <citation type="submission" date="2016-08" db="EMBL/GenBank/DDBJ databases">
        <title>Pervasive Adenine N6-methylation of Active Genes in Fungi.</title>
        <authorList>
            <consortium name="DOE Joint Genome Institute"/>
            <person name="Mondo S.J."/>
            <person name="Dannebaum R.O."/>
            <person name="Kuo R.C."/>
            <person name="Labutti K."/>
            <person name="Haridas S."/>
            <person name="Kuo A."/>
            <person name="Salamov A."/>
            <person name="Ahrendt S.R."/>
            <person name="Lipzen A."/>
            <person name="Sullivan W."/>
            <person name="Andreopoulos W.B."/>
            <person name="Clum A."/>
            <person name="Lindquist E."/>
            <person name="Daum C."/>
            <person name="Ramamoorthy G.K."/>
            <person name="Gryganskyi A."/>
            <person name="Culley D."/>
            <person name="Magnuson J.K."/>
            <person name="James T.Y."/>
            <person name="O'Malley M.A."/>
            <person name="Stajich J.E."/>
            <person name="Spatafora J.W."/>
            <person name="Visel A."/>
            <person name="Grigoriev I.V."/>
        </authorList>
    </citation>
    <scope>NUCLEOTIDE SEQUENCE [LARGE SCALE GENOMIC DNA]</scope>
    <source>
        <strain evidence="4">finn</strain>
    </source>
</reference>
<feature type="coiled-coil region" evidence="1">
    <location>
        <begin position="14"/>
        <end position="108"/>
    </location>
</feature>
<feature type="compositionally biased region" description="Basic and acidic residues" evidence="2">
    <location>
        <begin position="632"/>
        <end position="666"/>
    </location>
</feature>
<feature type="coiled-coil region" evidence="1">
    <location>
        <begin position="422"/>
        <end position="449"/>
    </location>
</feature>
<evidence type="ECO:0000256" key="2">
    <source>
        <dbReference type="SAM" id="MobiDB-lite"/>
    </source>
</evidence>
<dbReference type="OrthoDB" id="5796153at2759"/>
<gene>
    <name evidence="3" type="ORF">BCR36DRAFT_323842</name>
</gene>
<feature type="region of interest" description="Disordered" evidence="2">
    <location>
        <begin position="628"/>
        <end position="734"/>
    </location>
</feature>
<feature type="coiled-coil region" evidence="1">
    <location>
        <begin position="1040"/>
        <end position="1109"/>
    </location>
</feature>
<dbReference type="AlphaFoldDB" id="A0A1Y1VEQ5"/>
<evidence type="ECO:0000313" key="4">
    <source>
        <dbReference type="Proteomes" id="UP000193719"/>
    </source>
</evidence>
<dbReference type="EMBL" id="MCFH01000013">
    <property type="protein sequence ID" value="ORX53466.1"/>
    <property type="molecule type" value="Genomic_DNA"/>
</dbReference>
<feature type="region of interest" description="Disordered" evidence="2">
    <location>
        <begin position="570"/>
        <end position="591"/>
    </location>
</feature>
<protein>
    <submittedName>
        <fullName evidence="3">Uncharacterized protein</fullName>
    </submittedName>
</protein>
<organism evidence="3 4">
    <name type="scientific">Piromyces finnis</name>
    <dbReference type="NCBI Taxonomy" id="1754191"/>
    <lineage>
        <taxon>Eukaryota</taxon>
        <taxon>Fungi</taxon>
        <taxon>Fungi incertae sedis</taxon>
        <taxon>Chytridiomycota</taxon>
        <taxon>Chytridiomycota incertae sedis</taxon>
        <taxon>Neocallimastigomycetes</taxon>
        <taxon>Neocallimastigales</taxon>
        <taxon>Neocallimastigaceae</taxon>
        <taxon>Piromyces</taxon>
    </lineage>
</organism>
<accession>A0A1Y1VEQ5</accession>
<feature type="compositionally biased region" description="Low complexity" evidence="2">
    <location>
        <begin position="683"/>
        <end position="701"/>
    </location>
</feature>
<keyword evidence="1" id="KW-0175">Coiled coil</keyword>
<keyword evidence="4" id="KW-1185">Reference proteome</keyword>
<feature type="region of interest" description="Disordered" evidence="2">
    <location>
        <begin position="239"/>
        <end position="313"/>
    </location>
</feature>